<dbReference type="Proteomes" id="UP001454036">
    <property type="component" value="Unassembled WGS sequence"/>
</dbReference>
<name>A0AAV3PZ79_LITER</name>
<dbReference type="AlphaFoldDB" id="A0AAV3PZ79"/>
<accession>A0AAV3PZ79</accession>
<keyword evidence="2" id="KW-1185">Reference proteome</keyword>
<reference evidence="1 2" key="1">
    <citation type="submission" date="2024-01" db="EMBL/GenBank/DDBJ databases">
        <title>The complete chloroplast genome sequence of Lithospermum erythrorhizon: insights into the phylogenetic relationship among Boraginaceae species and the maternal lineages of purple gromwells.</title>
        <authorList>
            <person name="Okada T."/>
            <person name="Watanabe K."/>
        </authorList>
    </citation>
    <scope>NUCLEOTIDE SEQUENCE [LARGE SCALE GENOMIC DNA]</scope>
</reference>
<evidence type="ECO:0000313" key="2">
    <source>
        <dbReference type="Proteomes" id="UP001454036"/>
    </source>
</evidence>
<protein>
    <submittedName>
        <fullName evidence="1">Uncharacterized protein</fullName>
    </submittedName>
</protein>
<evidence type="ECO:0000313" key="1">
    <source>
        <dbReference type="EMBL" id="GAA0156331.1"/>
    </source>
</evidence>
<dbReference type="EMBL" id="BAABME010002836">
    <property type="protein sequence ID" value="GAA0156331.1"/>
    <property type="molecule type" value="Genomic_DNA"/>
</dbReference>
<gene>
    <name evidence="1" type="ORF">LIER_13849</name>
</gene>
<proteinExistence type="predicted"/>
<sequence>MTCIKTWDFPEGVGPTISRTFPGRRGSRCRGGGNETKGRMIVFILVTASDAASDVCIQLRTFAEDAIFGFGCFWREEFSSMGTWLIFFNLKFCVGVLQ</sequence>
<organism evidence="1 2">
    <name type="scientific">Lithospermum erythrorhizon</name>
    <name type="common">Purple gromwell</name>
    <name type="synonym">Lithospermum officinale var. erythrorhizon</name>
    <dbReference type="NCBI Taxonomy" id="34254"/>
    <lineage>
        <taxon>Eukaryota</taxon>
        <taxon>Viridiplantae</taxon>
        <taxon>Streptophyta</taxon>
        <taxon>Embryophyta</taxon>
        <taxon>Tracheophyta</taxon>
        <taxon>Spermatophyta</taxon>
        <taxon>Magnoliopsida</taxon>
        <taxon>eudicotyledons</taxon>
        <taxon>Gunneridae</taxon>
        <taxon>Pentapetalae</taxon>
        <taxon>asterids</taxon>
        <taxon>lamiids</taxon>
        <taxon>Boraginales</taxon>
        <taxon>Boraginaceae</taxon>
        <taxon>Boraginoideae</taxon>
        <taxon>Lithospermeae</taxon>
        <taxon>Lithospermum</taxon>
    </lineage>
</organism>
<comment type="caution">
    <text evidence="1">The sequence shown here is derived from an EMBL/GenBank/DDBJ whole genome shotgun (WGS) entry which is preliminary data.</text>
</comment>